<keyword evidence="2 8" id="KW-0575">Peroxidase</keyword>
<evidence type="ECO:0000259" key="9">
    <source>
        <dbReference type="PROSITE" id="PS51352"/>
    </source>
</evidence>
<accession>A0A4V1J1U5</accession>
<evidence type="ECO:0000313" key="10">
    <source>
        <dbReference type="EMBL" id="RKP26279.1"/>
    </source>
</evidence>
<reference evidence="11" key="1">
    <citation type="journal article" date="2018" name="Nat. Microbiol.">
        <title>Leveraging single-cell genomics to expand the fungal tree of life.</title>
        <authorList>
            <person name="Ahrendt S.R."/>
            <person name="Quandt C.A."/>
            <person name="Ciobanu D."/>
            <person name="Clum A."/>
            <person name="Salamov A."/>
            <person name="Andreopoulos B."/>
            <person name="Cheng J.F."/>
            <person name="Woyke T."/>
            <person name="Pelin A."/>
            <person name="Henrissat B."/>
            <person name="Reynolds N.K."/>
            <person name="Benny G.L."/>
            <person name="Smith M.E."/>
            <person name="James T.Y."/>
            <person name="Grigoriev I.V."/>
        </authorList>
    </citation>
    <scope>NUCLEOTIDE SEQUENCE [LARGE SCALE GENOMIC DNA]</scope>
    <source>
        <strain evidence="11">Benny S71-1</strain>
    </source>
</reference>
<organism evidence="10 11">
    <name type="scientific">Syncephalis pseudoplumigaleata</name>
    <dbReference type="NCBI Taxonomy" id="1712513"/>
    <lineage>
        <taxon>Eukaryota</taxon>
        <taxon>Fungi</taxon>
        <taxon>Fungi incertae sedis</taxon>
        <taxon>Zoopagomycota</taxon>
        <taxon>Zoopagomycotina</taxon>
        <taxon>Zoopagomycetes</taxon>
        <taxon>Zoopagales</taxon>
        <taxon>Piptocephalidaceae</taxon>
        <taxon>Syncephalis</taxon>
    </lineage>
</organism>
<dbReference type="InterPro" id="IPR037944">
    <property type="entry name" value="PRX5-like"/>
</dbReference>
<dbReference type="PROSITE" id="PS51352">
    <property type="entry name" value="THIOREDOXIN_2"/>
    <property type="match status" value="1"/>
</dbReference>
<evidence type="ECO:0000256" key="6">
    <source>
        <dbReference type="ARBA" id="ARBA00079296"/>
    </source>
</evidence>
<dbReference type="EMBL" id="KZ989466">
    <property type="protein sequence ID" value="RKP26279.1"/>
    <property type="molecule type" value="Genomic_DNA"/>
</dbReference>
<sequence length="173" mass="18469">MASSTRAKVIQKGDTLPSATLKYAKYDQENPGACSAPQSLETTEFFKGKKAVLFAVPGAFTPTCSVNHLPGFVESYNKLKEKGVDIIACIATNVMDAWGKNQAVEDKILMLSDGNGEFCEKLGLIQDLTRASMGTHRAKRFALVVDDLKVEYVGVEAGPGVSVSGAESVLAHL</sequence>
<dbReference type="PANTHER" id="PTHR10430:SF16">
    <property type="entry name" value="PEROXIREDOXIN-5, MITOCHONDRIAL"/>
    <property type="match status" value="1"/>
</dbReference>
<dbReference type="Gene3D" id="3.40.30.10">
    <property type="entry name" value="Glutaredoxin"/>
    <property type="match status" value="1"/>
</dbReference>
<gene>
    <name evidence="10" type="ORF">SYNPS1DRAFT_32772</name>
</gene>
<dbReference type="OrthoDB" id="1882547at2759"/>
<dbReference type="GO" id="GO:0005739">
    <property type="term" value="C:mitochondrion"/>
    <property type="evidence" value="ECO:0007669"/>
    <property type="project" value="TreeGrafter"/>
</dbReference>
<comment type="similarity">
    <text evidence="1 8">Belongs to the peroxiredoxin family. Prx5 subfamily.</text>
</comment>
<keyword evidence="3 8" id="KW-0049">Antioxidant</keyword>
<evidence type="ECO:0000256" key="8">
    <source>
        <dbReference type="RuleBase" id="RU366011"/>
    </source>
</evidence>
<dbReference type="FunFam" id="3.40.30.10:FF:000020">
    <property type="entry name" value="Peroxiredoxin"/>
    <property type="match status" value="1"/>
</dbReference>
<keyword evidence="11" id="KW-1185">Reference proteome</keyword>
<evidence type="ECO:0000256" key="3">
    <source>
        <dbReference type="ARBA" id="ARBA00022862"/>
    </source>
</evidence>
<dbReference type="GO" id="GO:0034599">
    <property type="term" value="P:cellular response to oxidative stress"/>
    <property type="evidence" value="ECO:0007669"/>
    <property type="project" value="InterPro"/>
</dbReference>
<protein>
    <recommendedName>
        <fullName evidence="6">Thioredoxin-dependent peroxiredoxin</fullName>
    </recommendedName>
</protein>
<dbReference type="InterPro" id="IPR013740">
    <property type="entry name" value="Redoxin"/>
</dbReference>
<dbReference type="PANTHER" id="PTHR10430">
    <property type="entry name" value="PEROXIREDOXIN"/>
    <property type="match status" value="1"/>
</dbReference>
<evidence type="ECO:0000256" key="4">
    <source>
        <dbReference type="ARBA" id="ARBA00023002"/>
    </source>
</evidence>
<feature type="active site" description="Cysteine sulfenic acid (-SOH) intermediate" evidence="7">
    <location>
        <position position="64"/>
    </location>
</feature>
<evidence type="ECO:0000256" key="2">
    <source>
        <dbReference type="ARBA" id="ARBA00022559"/>
    </source>
</evidence>
<dbReference type="AlphaFoldDB" id="A0A4V1J1U5"/>
<dbReference type="CDD" id="cd03013">
    <property type="entry name" value="PRX5_like"/>
    <property type="match status" value="1"/>
</dbReference>
<keyword evidence="4 8" id="KW-0560">Oxidoreductase</keyword>
<comment type="function">
    <text evidence="8">Thiol-specific peroxidase that catalyzes the reduction of hydrogen peroxide and organic hydroperoxides to water and alcohols, respectively. Plays a role in cell protection against oxidative stress by detoxifying peroxides.</text>
</comment>
<evidence type="ECO:0000256" key="5">
    <source>
        <dbReference type="ARBA" id="ARBA00023284"/>
    </source>
</evidence>
<dbReference type="Proteomes" id="UP000278143">
    <property type="component" value="Unassembled WGS sequence"/>
</dbReference>
<evidence type="ECO:0000313" key="11">
    <source>
        <dbReference type="Proteomes" id="UP000278143"/>
    </source>
</evidence>
<evidence type="ECO:0000256" key="1">
    <source>
        <dbReference type="ARBA" id="ARBA00010505"/>
    </source>
</evidence>
<name>A0A4V1J1U5_9FUNG</name>
<feature type="domain" description="Thioredoxin" evidence="9">
    <location>
        <begin position="10"/>
        <end position="173"/>
    </location>
</feature>
<dbReference type="InterPro" id="IPR013766">
    <property type="entry name" value="Thioredoxin_domain"/>
</dbReference>
<dbReference type="Pfam" id="PF08534">
    <property type="entry name" value="Redoxin"/>
    <property type="match status" value="1"/>
</dbReference>
<dbReference type="GO" id="GO:0005777">
    <property type="term" value="C:peroxisome"/>
    <property type="evidence" value="ECO:0007669"/>
    <property type="project" value="TreeGrafter"/>
</dbReference>
<dbReference type="GO" id="GO:0045454">
    <property type="term" value="P:cell redox homeostasis"/>
    <property type="evidence" value="ECO:0007669"/>
    <property type="project" value="TreeGrafter"/>
</dbReference>
<dbReference type="GO" id="GO:0042744">
    <property type="term" value="P:hydrogen peroxide catabolic process"/>
    <property type="evidence" value="ECO:0007669"/>
    <property type="project" value="TreeGrafter"/>
</dbReference>
<keyword evidence="5 8" id="KW-0676">Redox-active center</keyword>
<dbReference type="SUPFAM" id="SSF52833">
    <property type="entry name" value="Thioredoxin-like"/>
    <property type="match status" value="1"/>
</dbReference>
<dbReference type="InterPro" id="IPR036249">
    <property type="entry name" value="Thioredoxin-like_sf"/>
</dbReference>
<evidence type="ECO:0000256" key="7">
    <source>
        <dbReference type="PIRSR" id="PIRSR637944-1"/>
    </source>
</evidence>
<dbReference type="GO" id="GO:0008379">
    <property type="term" value="F:thioredoxin peroxidase activity"/>
    <property type="evidence" value="ECO:0007669"/>
    <property type="project" value="InterPro"/>
</dbReference>
<proteinExistence type="inferred from homology"/>